<evidence type="ECO:0000313" key="9">
    <source>
        <dbReference type="Proteomes" id="UP001149009"/>
    </source>
</evidence>
<evidence type="ECO:0000256" key="4">
    <source>
        <dbReference type="ARBA" id="ARBA00023288"/>
    </source>
</evidence>
<keyword evidence="5" id="KW-0812">Transmembrane</keyword>
<evidence type="ECO:0000313" key="8">
    <source>
        <dbReference type="EMBL" id="MCT8991963.1"/>
    </source>
</evidence>
<sequence>MIKKLGMFCLLGSLMVATAGCSTTEKTITGAAVGGVGGAVAGNAIAGSGGALIGGIGGALAGGMIGRNL</sequence>
<dbReference type="GO" id="GO:0009279">
    <property type="term" value="C:cell outer membrane"/>
    <property type="evidence" value="ECO:0007669"/>
    <property type="project" value="UniProtKB-SubCell"/>
</dbReference>
<feature type="chain" id="PRO_5040723277" description="17 kDa surface antigen" evidence="6">
    <location>
        <begin position="20"/>
        <end position="69"/>
    </location>
</feature>
<dbReference type="AlphaFoldDB" id="A0A9X2XAV0"/>
<keyword evidence="6" id="KW-0732">Signal</keyword>
<evidence type="ECO:0000259" key="7">
    <source>
        <dbReference type="Pfam" id="PF05433"/>
    </source>
</evidence>
<keyword evidence="9" id="KW-1185">Reference proteome</keyword>
<feature type="signal peptide" evidence="6">
    <location>
        <begin position="1"/>
        <end position="19"/>
    </location>
</feature>
<dbReference type="Proteomes" id="UP001149009">
    <property type="component" value="Unassembled WGS sequence"/>
</dbReference>
<feature type="domain" description="Glycine zipper 2TM" evidence="7">
    <location>
        <begin position="30"/>
        <end position="68"/>
    </location>
</feature>
<evidence type="ECO:0000256" key="2">
    <source>
        <dbReference type="ARBA" id="ARBA00008681"/>
    </source>
</evidence>
<keyword evidence="4" id="KW-0449">Lipoprotein</keyword>
<dbReference type="InterPro" id="IPR008816">
    <property type="entry name" value="Gly_zipper_2TM_dom"/>
</dbReference>
<keyword evidence="5" id="KW-0472">Membrane</keyword>
<gene>
    <name evidence="8" type="ORF">NYR54_16980</name>
</gene>
<dbReference type="EMBL" id="JAODNV010000021">
    <property type="protein sequence ID" value="MCT8991963.1"/>
    <property type="molecule type" value="Genomic_DNA"/>
</dbReference>
<keyword evidence="5" id="KW-1133">Transmembrane helix</keyword>
<accession>A0A9X2XAV0</accession>
<reference evidence="8" key="1">
    <citation type="submission" date="2022-08" db="EMBL/GenBank/DDBJ databases">
        <title>Chelativorans sichuanense sp. nov., a paraffin oil-degrading bacterium isolated from a mixture of oil-based drill cuttings and paddy soil.</title>
        <authorList>
            <person name="Yu J."/>
            <person name="Liu H."/>
            <person name="Chen Q."/>
        </authorList>
    </citation>
    <scope>NUCLEOTIDE SEQUENCE</scope>
    <source>
        <strain evidence="8">SCAU 2101</strain>
    </source>
</reference>
<name>A0A9X2XAV0_9HYPH</name>
<dbReference type="RefSeq" id="WP_261516917.1">
    <property type="nucleotide sequence ID" value="NZ_JAODNV010000021.1"/>
</dbReference>
<proteinExistence type="inferred from homology"/>
<organism evidence="8 9">
    <name type="scientific">Chelativorans petroleitrophicus</name>
    <dbReference type="NCBI Taxonomy" id="2975484"/>
    <lineage>
        <taxon>Bacteria</taxon>
        <taxon>Pseudomonadati</taxon>
        <taxon>Pseudomonadota</taxon>
        <taxon>Alphaproteobacteria</taxon>
        <taxon>Hyphomicrobiales</taxon>
        <taxon>Phyllobacteriaceae</taxon>
        <taxon>Chelativorans</taxon>
    </lineage>
</organism>
<evidence type="ECO:0000256" key="5">
    <source>
        <dbReference type="SAM" id="Phobius"/>
    </source>
</evidence>
<dbReference type="Pfam" id="PF05433">
    <property type="entry name" value="Rick_17kDa_Anti"/>
    <property type="match status" value="1"/>
</dbReference>
<evidence type="ECO:0000256" key="3">
    <source>
        <dbReference type="ARBA" id="ARBA00015281"/>
    </source>
</evidence>
<protein>
    <recommendedName>
        <fullName evidence="3">17 kDa surface antigen</fullName>
    </recommendedName>
</protein>
<dbReference type="PROSITE" id="PS51257">
    <property type="entry name" value="PROKAR_LIPOPROTEIN"/>
    <property type="match status" value="1"/>
</dbReference>
<evidence type="ECO:0000256" key="1">
    <source>
        <dbReference type="ARBA" id="ARBA00004459"/>
    </source>
</evidence>
<evidence type="ECO:0000256" key="6">
    <source>
        <dbReference type="SAM" id="SignalP"/>
    </source>
</evidence>
<comment type="similarity">
    <text evidence="2">Belongs to the rickettsiale 17 kDa surface antigen family.</text>
</comment>
<comment type="caution">
    <text evidence="8">The sequence shown here is derived from an EMBL/GenBank/DDBJ whole genome shotgun (WGS) entry which is preliminary data.</text>
</comment>
<feature type="transmembrane region" description="Helical" evidence="5">
    <location>
        <begin position="45"/>
        <end position="65"/>
    </location>
</feature>
<comment type="subcellular location">
    <subcellularLocation>
        <location evidence="1">Cell outer membrane</location>
        <topology evidence="1">Lipid-anchor</topology>
    </subcellularLocation>
</comment>